<feature type="transmembrane region" description="Helical" evidence="2">
    <location>
        <begin position="6"/>
        <end position="26"/>
    </location>
</feature>
<dbReference type="AlphaFoldDB" id="A0A3R9Y5U9"/>
<evidence type="ECO:0000256" key="2">
    <source>
        <dbReference type="SAM" id="Phobius"/>
    </source>
</evidence>
<evidence type="ECO:0000256" key="1">
    <source>
        <dbReference type="SAM" id="Coils"/>
    </source>
</evidence>
<keyword evidence="2" id="KW-0812">Transmembrane</keyword>
<keyword evidence="2" id="KW-0472">Membrane</keyword>
<evidence type="ECO:0000313" key="3">
    <source>
        <dbReference type="EMBL" id="RST30737.1"/>
    </source>
</evidence>
<feature type="coiled-coil region" evidence="1">
    <location>
        <begin position="57"/>
        <end position="84"/>
    </location>
</feature>
<dbReference type="RefSeq" id="WP_148104696.1">
    <property type="nucleotide sequence ID" value="NZ_RWJF01000001.1"/>
</dbReference>
<keyword evidence="4" id="KW-1185">Reference proteome</keyword>
<name>A0A3R9Y5U9_9SPHN</name>
<comment type="caution">
    <text evidence="3">The sequence shown here is derived from an EMBL/GenBank/DDBJ whole genome shotgun (WGS) entry which is preliminary data.</text>
</comment>
<protein>
    <submittedName>
        <fullName evidence="3">Uncharacterized protein</fullName>
    </submittedName>
</protein>
<organism evidence="3 4">
    <name type="scientific">Sphingomonas ginkgonis</name>
    <dbReference type="NCBI Taxonomy" id="2315330"/>
    <lineage>
        <taxon>Bacteria</taxon>
        <taxon>Pseudomonadati</taxon>
        <taxon>Pseudomonadota</taxon>
        <taxon>Alphaproteobacteria</taxon>
        <taxon>Sphingomonadales</taxon>
        <taxon>Sphingomonadaceae</taxon>
        <taxon>Sphingomonas</taxon>
    </lineage>
</organism>
<sequence>MMDQVIGLIPVLGILVGLVAVCGWIFTTWLRVRHGYPLDSFGKPAHPVAGEAALDQIRTLVAENARLRSDLDRLAGRVETVEEIVTDRGLETAAQIEALRRQPSPRQLGDA</sequence>
<proteinExistence type="predicted"/>
<dbReference type="OrthoDB" id="7472820at2"/>
<reference evidence="3 4" key="1">
    <citation type="submission" date="2018-12" db="EMBL/GenBank/DDBJ databases">
        <title>Sphingomonas sp. HMF7854 Genome sequencing and assembly.</title>
        <authorList>
            <person name="Cha I."/>
            <person name="Kang H."/>
            <person name="Kim H."/>
            <person name="Kang J."/>
            <person name="Joh K."/>
        </authorList>
    </citation>
    <scope>NUCLEOTIDE SEQUENCE [LARGE SCALE GENOMIC DNA]</scope>
    <source>
        <strain evidence="3 4">HMF7854</strain>
    </source>
</reference>
<keyword evidence="2" id="KW-1133">Transmembrane helix</keyword>
<keyword evidence="1" id="KW-0175">Coiled coil</keyword>
<dbReference type="EMBL" id="RWJF01000001">
    <property type="protein sequence ID" value="RST30737.1"/>
    <property type="molecule type" value="Genomic_DNA"/>
</dbReference>
<accession>A0A3R9Y5U9</accession>
<gene>
    <name evidence="3" type="ORF">HMF7854_07750</name>
</gene>
<evidence type="ECO:0000313" key="4">
    <source>
        <dbReference type="Proteomes" id="UP000274661"/>
    </source>
</evidence>
<dbReference type="Proteomes" id="UP000274661">
    <property type="component" value="Unassembled WGS sequence"/>
</dbReference>